<accession>A0A939KA34</accession>
<evidence type="ECO:0000256" key="4">
    <source>
        <dbReference type="ARBA" id="ARBA00022556"/>
    </source>
</evidence>
<dbReference type="InterPro" id="IPR029052">
    <property type="entry name" value="Metallo-depent_PP-like"/>
</dbReference>
<feature type="binding site" evidence="10">
    <location>
        <position position="139"/>
    </location>
    <ligand>
        <name>substrate</name>
    </ligand>
</feature>
<comment type="function">
    <text evidence="10">Hydrolyzes the pyrophosphate bond of UDP-2,3-diacylglucosamine to yield 2,3-diacylglucosamine 1-phosphate (lipid X) and UMP by catalyzing the attack of water at the alpha-P atom. Involved in the biosynthesis of lipid A, a phosphorylated glycolipid that anchors the lipopolysaccharide to the outer membrane of the cell.</text>
</comment>
<dbReference type="GO" id="GO:0009245">
    <property type="term" value="P:lipid A biosynthetic process"/>
    <property type="evidence" value="ECO:0007669"/>
    <property type="project" value="UniProtKB-UniRule"/>
</dbReference>
<comment type="catalytic activity">
    <reaction evidence="10">
        <text>UDP-2-N,3-O-bis[(3R)-3-hydroxytetradecanoyl]-alpha-D-glucosamine + H2O = 2-N,3-O-bis[(3R)-3-hydroxytetradecanoyl]-alpha-D-glucosaminyl 1-phosphate + UMP + 2 H(+)</text>
        <dbReference type="Rhea" id="RHEA:25213"/>
        <dbReference type="ChEBI" id="CHEBI:15377"/>
        <dbReference type="ChEBI" id="CHEBI:15378"/>
        <dbReference type="ChEBI" id="CHEBI:57865"/>
        <dbReference type="ChEBI" id="CHEBI:57957"/>
        <dbReference type="ChEBI" id="CHEBI:78847"/>
        <dbReference type="EC" id="3.6.1.54"/>
    </reaction>
</comment>
<keyword evidence="9 10" id="KW-0464">Manganese</keyword>
<keyword evidence="2 10" id="KW-0444">Lipid biosynthesis</keyword>
<feature type="binding site" evidence="10">
    <location>
        <begin position="96"/>
        <end position="97"/>
    </location>
    <ligand>
        <name>substrate</name>
    </ligand>
</feature>
<dbReference type="InterPro" id="IPR043461">
    <property type="entry name" value="LpxH-like"/>
</dbReference>
<dbReference type="Gene3D" id="3.60.21.10">
    <property type="match status" value="1"/>
</dbReference>
<feature type="binding site" evidence="10">
    <location>
        <position position="56"/>
    </location>
    <ligand>
        <name>Mn(2+)</name>
        <dbReference type="ChEBI" id="CHEBI:29035"/>
        <label>2</label>
    </ligand>
</feature>
<feature type="binding site" evidence="10">
    <location>
        <position position="211"/>
    </location>
    <ligand>
        <name>substrate</name>
    </ligand>
</feature>
<feature type="binding site" evidence="10">
    <location>
        <position position="131"/>
    </location>
    <ligand>
        <name>Mn(2+)</name>
        <dbReference type="ChEBI" id="CHEBI:29035"/>
        <label>2</label>
    </ligand>
</feature>
<dbReference type="NCBIfam" id="NF003743">
    <property type="entry name" value="PRK05340.1"/>
    <property type="match status" value="1"/>
</dbReference>
<protein>
    <recommendedName>
        <fullName evidence="10">UDP-2,3-diacylglucosamine hydrolase</fullName>
        <ecNumber evidence="10">3.6.1.54</ecNumber>
    </recommendedName>
    <alternativeName>
        <fullName evidence="10">UDP-2,3-diacylglucosamine diphosphatase</fullName>
    </alternativeName>
</protein>
<dbReference type="RefSeq" id="WP_207574985.1">
    <property type="nucleotide sequence ID" value="NZ_JAFNME010000010.1"/>
</dbReference>
<comment type="cofactor">
    <cofactor evidence="10">
        <name>Mn(2+)</name>
        <dbReference type="ChEBI" id="CHEBI:29035"/>
    </cofactor>
    <text evidence="10">Binds 2 Mn(2+) ions per subunit in a binuclear metal center.</text>
</comment>
<dbReference type="GO" id="GO:0008758">
    <property type="term" value="F:UDP-2,3-diacylglucosamine hydrolase activity"/>
    <property type="evidence" value="ECO:0007669"/>
    <property type="project" value="UniProtKB-UniRule"/>
</dbReference>
<keyword evidence="4 10" id="KW-0441">Lipid A biosynthesis</keyword>
<feature type="binding site" evidence="10">
    <location>
        <position position="211"/>
    </location>
    <ligand>
        <name>Mn(2+)</name>
        <dbReference type="ChEBI" id="CHEBI:29035"/>
        <label>2</label>
    </ligand>
</feature>
<dbReference type="EMBL" id="JAFNME010000010">
    <property type="protein sequence ID" value="MBO1249465.1"/>
    <property type="molecule type" value="Genomic_DNA"/>
</dbReference>
<dbReference type="PANTHER" id="PTHR34990">
    <property type="entry name" value="UDP-2,3-DIACYLGLUCOSAMINE HYDROLASE-RELATED"/>
    <property type="match status" value="1"/>
</dbReference>
<dbReference type="InterPro" id="IPR010138">
    <property type="entry name" value="UDP-diacylglucosamine_Hdrlase"/>
</dbReference>
<evidence type="ECO:0000256" key="10">
    <source>
        <dbReference type="HAMAP-Rule" id="MF_00575"/>
    </source>
</evidence>
<evidence type="ECO:0000256" key="2">
    <source>
        <dbReference type="ARBA" id="ARBA00022516"/>
    </source>
</evidence>
<evidence type="ECO:0000313" key="13">
    <source>
        <dbReference type="Proteomes" id="UP000664731"/>
    </source>
</evidence>
<keyword evidence="6 10" id="KW-0378">Hydrolase</keyword>
<keyword evidence="7 10" id="KW-0443">Lipid metabolism</keyword>
<sequence length="261" mass="28880">MPTTALPAQTLHAPTHWSAVECIADLHLQASEPATLAAWQRYLKSSPASAIVILGDLFESWVGDDALQEAGSFEAQCAATLHAASQQRPIYFMVGNRDFLADAAFLRASGMQGLADPTLLVWGPQRILLSHGDALCLDDTEYQQFRAISRQPAWQQQLLARPLVERRALAQHLRSESEQRKQSGMEYADADPALTDQWLAHTQAHTLIHGHTHRPADHTLPAGRTRVVLSDWHCDGPAPRAEVLRITPNGQWQRLPLADAF</sequence>
<keyword evidence="8 10" id="KW-0472">Membrane</keyword>
<evidence type="ECO:0000256" key="8">
    <source>
        <dbReference type="ARBA" id="ARBA00023136"/>
    </source>
</evidence>
<dbReference type="CDD" id="cd07398">
    <property type="entry name" value="MPP_YbbF-LpxH"/>
    <property type="match status" value="1"/>
</dbReference>
<comment type="caution">
    <text evidence="10">Lacks conserved residue(s) required for the propagation of feature annotation.</text>
</comment>
<feature type="binding site" evidence="10">
    <location>
        <position position="177"/>
    </location>
    <ligand>
        <name>substrate</name>
    </ligand>
</feature>
<reference evidence="12" key="1">
    <citation type="submission" date="2021-03" db="EMBL/GenBank/DDBJ databases">
        <title>Comamonas denitrificans.</title>
        <authorList>
            <person name="Finster K."/>
        </authorList>
    </citation>
    <scope>NUCLEOTIDE SEQUENCE</scope>
    <source>
        <strain evidence="12">MM2021_4</strain>
    </source>
</reference>
<evidence type="ECO:0000256" key="9">
    <source>
        <dbReference type="ARBA" id="ARBA00023211"/>
    </source>
</evidence>
<dbReference type="GO" id="GO:0005737">
    <property type="term" value="C:cytoplasm"/>
    <property type="evidence" value="ECO:0007669"/>
    <property type="project" value="InterPro"/>
</dbReference>
<evidence type="ECO:0000256" key="6">
    <source>
        <dbReference type="ARBA" id="ARBA00022801"/>
    </source>
</evidence>
<dbReference type="PANTHER" id="PTHR34990:SF1">
    <property type="entry name" value="UDP-2,3-DIACYLGLUCOSAMINE HYDROLASE"/>
    <property type="match status" value="1"/>
</dbReference>
<feature type="binding site" evidence="10">
    <location>
        <position position="213"/>
    </location>
    <ligand>
        <name>Mn(2+)</name>
        <dbReference type="ChEBI" id="CHEBI:29035"/>
        <label>1</label>
    </ligand>
</feature>
<keyword evidence="13" id="KW-1185">Reference proteome</keyword>
<evidence type="ECO:0000256" key="5">
    <source>
        <dbReference type="ARBA" id="ARBA00022723"/>
    </source>
</evidence>
<dbReference type="GO" id="GO:0019897">
    <property type="term" value="C:extrinsic component of plasma membrane"/>
    <property type="evidence" value="ECO:0007669"/>
    <property type="project" value="UniProtKB-UniRule"/>
</dbReference>
<evidence type="ECO:0000256" key="7">
    <source>
        <dbReference type="ARBA" id="ARBA00023098"/>
    </source>
</evidence>
<comment type="pathway">
    <text evidence="10">Glycolipid biosynthesis; lipid IV(A) biosynthesis; lipid IV(A) from (3R)-3-hydroxytetradecanoyl-[acyl-carrier-protein] and UDP-N-acetyl-alpha-D-glucosamine: step 4/6.</text>
</comment>
<name>A0A939KA34_9BURK</name>
<dbReference type="Pfam" id="PF00149">
    <property type="entry name" value="Metallophos"/>
    <property type="match status" value="1"/>
</dbReference>
<dbReference type="AlphaFoldDB" id="A0A939KA34"/>
<dbReference type="HAMAP" id="MF_00575">
    <property type="entry name" value="LpxH"/>
    <property type="match status" value="1"/>
</dbReference>
<comment type="subcellular location">
    <subcellularLocation>
        <location evidence="10">Cell inner membrane</location>
        <topology evidence="10">Peripheral membrane protein</topology>
        <orientation evidence="10">Cytoplasmic side</orientation>
    </subcellularLocation>
</comment>
<dbReference type="NCBIfam" id="TIGR01854">
    <property type="entry name" value="lipid_A_lpxH"/>
    <property type="match status" value="1"/>
</dbReference>
<keyword evidence="3 10" id="KW-0997">Cell inner membrane</keyword>
<feature type="binding site" evidence="10">
    <location>
        <position position="96"/>
    </location>
    <ligand>
        <name>Mn(2+)</name>
        <dbReference type="ChEBI" id="CHEBI:29035"/>
        <label>2</label>
    </ligand>
</feature>
<dbReference type="GO" id="GO:0030145">
    <property type="term" value="F:manganese ion binding"/>
    <property type="evidence" value="ECO:0007669"/>
    <property type="project" value="UniProtKB-UniRule"/>
</dbReference>
<proteinExistence type="inferred from homology"/>
<keyword evidence="1 10" id="KW-1003">Cell membrane</keyword>
<evidence type="ECO:0000259" key="11">
    <source>
        <dbReference type="Pfam" id="PF00149"/>
    </source>
</evidence>
<dbReference type="InterPro" id="IPR004843">
    <property type="entry name" value="Calcineurin-like_PHP"/>
</dbReference>
<feature type="binding site" evidence="10">
    <location>
        <position position="27"/>
    </location>
    <ligand>
        <name>Mn(2+)</name>
        <dbReference type="ChEBI" id="CHEBI:29035"/>
        <label>1</label>
    </ligand>
</feature>
<organism evidence="12 13">
    <name type="scientific">Comamonas denitrificans</name>
    <dbReference type="NCBI Taxonomy" id="117506"/>
    <lineage>
        <taxon>Bacteria</taxon>
        <taxon>Pseudomonadati</taxon>
        <taxon>Pseudomonadota</taxon>
        <taxon>Betaproteobacteria</taxon>
        <taxon>Burkholderiales</taxon>
        <taxon>Comamonadaceae</taxon>
        <taxon>Comamonas</taxon>
    </lineage>
</organism>
<dbReference type="SUPFAM" id="SSF56300">
    <property type="entry name" value="Metallo-dependent phosphatases"/>
    <property type="match status" value="1"/>
</dbReference>
<evidence type="ECO:0000313" key="12">
    <source>
        <dbReference type="EMBL" id="MBO1249465.1"/>
    </source>
</evidence>
<feature type="binding site" evidence="10">
    <location>
        <position position="25"/>
    </location>
    <ligand>
        <name>Mn(2+)</name>
        <dbReference type="ChEBI" id="CHEBI:29035"/>
        <label>1</label>
    </ligand>
</feature>
<feature type="binding site" evidence="10">
    <location>
        <position position="56"/>
    </location>
    <ligand>
        <name>Mn(2+)</name>
        <dbReference type="ChEBI" id="CHEBI:29035"/>
        <label>1</label>
    </ligand>
</feature>
<keyword evidence="5 10" id="KW-0479">Metal-binding</keyword>
<evidence type="ECO:0000256" key="1">
    <source>
        <dbReference type="ARBA" id="ARBA00022475"/>
    </source>
</evidence>
<dbReference type="Proteomes" id="UP000664731">
    <property type="component" value="Unassembled WGS sequence"/>
</dbReference>
<evidence type="ECO:0000256" key="3">
    <source>
        <dbReference type="ARBA" id="ARBA00022519"/>
    </source>
</evidence>
<comment type="similarity">
    <text evidence="10">Belongs to the LpxH family.</text>
</comment>
<gene>
    <name evidence="10" type="primary">lpxH</name>
    <name evidence="12" type="ORF">J1777_06410</name>
</gene>
<feature type="domain" description="Calcineurin-like phosphoesterase" evidence="11">
    <location>
        <begin position="22"/>
        <end position="215"/>
    </location>
</feature>
<dbReference type="EC" id="3.6.1.54" evidence="10"/>
<comment type="caution">
    <text evidence="12">The sequence shown here is derived from an EMBL/GenBank/DDBJ whole genome shotgun (WGS) entry which is preliminary data.</text>
</comment>